<evidence type="ECO:0000256" key="2">
    <source>
        <dbReference type="SAM" id="MobiDB-lite"/>
    </source>
</evidence>
<gene>
    <name evidence="3" type="ORF">C2845_PM11G03170</name>
</gene>
<dbReference type="AlphaFoldDB" id="A0A3L6RRL5"/>
<name>A0A3L6RRL5_PANMI</name>
<sequence length="115" mass="13037">MAAAKLNRVRSINNVAYLSAIEVNEQLKVAYEKLQQSNQQLKETNQILTEENIVGHDLALRLYEDLNREAHADLLARLASLEARHNQVTGSSRAGSCQNDMHNKQDDLHTDSDRR</sequence>
<feature type="coiled-coil region" evidence="1">
    <location>
        <begin position="20"/>
        <end position="51"/>
    </location>
</feature>
<feature type="compositionally biased region" description="Polar residues" evidence="2">
    <location>
        <begin position="86"/>
        <end position="100"/>
    </location>
</feature>
<feature type="compositionally biased region" description="Basic and acidic residues" evidence="2">
    <location>
        <begin position="101"/>
        <end position="115"/>
    </location>
</feature>
<evidence type="ECO:0000313" key="3">
    <source>
        <dbReference type="EMBL" id="RLN07783.1"/>
    </source>
</evidence>
<keyword evidence="1" id="KW-0175">Coiled coil</keyword>
<feature type="region of interest" description="Disordered" evidence="2">
    <location>
        <begin position="85"/>
        <end position="115"/>
    </location>
</feature>
<keyword evidence="4" id="KW-1185">Reference proteome</keyword>
<dbReference type="Proteomes" id="UP000275267">
    <property type="component" value="Unassembled WGS sequence"/>
</dbReference>
<reference evidence="4" key="1">
    <citation type="journal article" date="2019" name="Nat. Commun.">
        <title>The genome of broomcorn millet.</title>
        <authorList>
            <person name="Zou C."/>
            <person name="Miki D."/>
            <person name="Li D."/>
            <person name="Tang Q."/>
            <person name="Xiao L."/>
            <person name="Rajput S."/>
            <person name="Deng P."/>
            <person name="Jia W."/>
            <person name="Huang R."/>
            <person name="Zhang M."/>
            <person name="Sun Y."/>
            <person name="Hu J."/>
            <person name="Fu X."/>
            <person name="Schnable P.S."/>
            <person name="Li F."/>
            <person name="Zhang H."/>
            <person name="Feng B."/>
            <person name="Zhu X."/>
            <person name="Liu R."/>
            <person name="Schnable J.C."/>
            <person name="Zhu J.-K."/>
            <person name="Zhang H."/>
        </authorList>
    </citation>
    <scope>NUCLEOTIDE SEQUENCE [LARGE SCALE GENOMIC DNA]</scope>
</reference>
<proteinExistence type="predicted"/>
<evidence type="ECO:0000313" key="4">
    <source>
        <dbReference type="Proteomes" id="UP000275267"/>
    </source>
</evidence>
<organism evidence="3 4">
    <name type="scientific">Panicum miliaceum</name>
    <name type="common">Proso millet</name>
    <name type="synonym">Broomcorn millet</name>
    <dbReference type="NCBI Taxonomy" id="4540"/>
    <lineage>
        <taxon>Eukaryota</taxon>
        <taxon>Viridiplantae</taxon>
        <taxon>Streptophyta</taxon>
        <taxon>Embryophyta</taxon>
        <taxon>Tracheophyta</taxon>
        <taxon>Spermatophyta</taxon>
        <taxon>Magnoliopsida</taxon>
        <taxon>Liliopsida</taxon>
        <taxon>Poales</taxon>
        <taxon>Poaceae</taxon>
        <taxon>PACMAD clade</taxon>
        <taxon>Panicoideae</taxon>
        <taxon>Panicodae</taxon>
        <taxon>Paniceae</taxon>
        <taxon>Panicinae</taxon>
        <taxon>Panicum</taxon>
        <taxon>Panicum sect. Panicum</taxon>
    </lineage>
</organism>
<comment type="caution">
    <text evidence="3">The sequence shown here is derived from an EMBL/GenBank/DDBJ whole genome shotgun (WGS) entry which is preliminary data.</text>
</comment>
<protein>
    <submittedName>
        <fullName evidence="3">Uncharacterized protein</fullName>
    </submittedName>
</protein>
<evidence type="ECO:0000256" key="1">
    <source>
        <dbReference type="SAM" id="Coils"/>
    </source>
</evidence>
<dbReference type="EMBL" id="PQIB02000007">
    <property type="protein sequence ID" value="RLN07783.1"/>
    <property type="molecule type" value="Genomic_DNA"/>
</dbReference>
<accession>A0A3L6RRL5</accession>